<organism evidence="1 2">
    <name type="scientific">Sphingobium yanoikuyae</name>
    <name type="common">Sphingomonas yanoikuyae</name>
    <dbReference type="NCBI Taxonomy" id="13690"/>
    <lineage>
        <taxon>Bacteria</taxon>
        <taxon>Pseudomonadati</taxon>
        <taxon>Pseudomonadota</taxon>
        <taxon>Alphaproteobacteria</taxon>
        <taxon>Sphingomonadales</taxon>
        <taxon>Sphingomonadaceae</taxon>
        <taxon>Sphingobium</taxon>
    </lineage>
</organism>
<dbReference type="Pfam" id="PF22284">
    <property type="entry name" value="DUF6961"/>
    <property type="match status" value="1"/>
</dbReference>
<proteinExistence type="predicted"/>
<accession>A0A6P1GNJ5</accession>
<name>A0A6P1GNJ5_SPHYA</name>
<dbReference type="AlphaFoldDB" id="A0A6P1GNJ5"/>
<dbReference type="EMBL" id="CP047218">
    <property type="protein sequence ID" value="QHD70167.1"/>
    <property type="molecule type" value="Genomic_DNA"/>
</dbReference>
<evidence type="ECO:0000313" key="1">
    <source>
        <dbReference type="EMBL" id="QHD70167.1"/>
    </source>
</evidence>
<gene>
    <name evidence="1" type="ORF">GS397_00935</name>
</gene>
<dbReference type="InterPro" id="IPR054234">
    <property type="entry name" value="DUF6961"/>
</dbReference>
<evidence type="ECO:0000313" key="2">
    <source>
        <dbReference type="Proteomes" id="UP000464086"/>
    </source>
</evidence>
<reference evidence="1 2" key="1">
    <citation type="submission" date="2019-12" db="EMBL/GenBank/DDBJ databases">
        <title>Functional and genomic insights into the Sphingobium yanoikuyae YC-JY1, a bacterium efficiently degrading bisphenol A.</title>
        <authorList>
            <person name="Jia Y."/>
            <person name="Li X."/>
            <person name="Wang J."/>
            <person name="Eltoukhy A."/>
            <person name="Lamraoui I."/>
            <person name="Yan Y."/>
        </authorList>
    </citation>
    <scope>NUCLEOTIDE SEQUENCE [LARGE SCALE GENOMIC DNA]</scope>
    <source>
        <strain evidence="1 2">YC-JY1</strain>
    </source>
</reference>
<sequence length="63" mass="7138">MTRDQELWGVASMLLRQHGERAPVVVAERIGQLASEGDGRGVALWKEVAWRLERLRAPDGERQ</sequence>
<dbReference type="Proteomes" id="UP000464086">
    <property type="component" value="Chromosome"/>
</dbReference>
<protein>
    <submittedName>
        <fullName evidence="1">Uncharacterized protein</fullName>
    </submittedName>
</protein>